<dbReference type="AlphaFoldDB" id="A0A8H3EFQ4"/>
<reference evidence="1" key="1">
    <citation type="submission" date="2021-03" db="EMBL/GenBank/DDBJ databases">
        <authorList>
            <person name="Tagirdzhanova G."/>
        </authorList>
    </citation>
    <scope>NUCLEOTIDE SEQUENCE</scope>
</reference>
<evidence type="ECO:0000313" key="1">
    <source>
        <dbReference type="EMBL" id="CAF9904797.1"/>
    </source>
</evidence>
<keyword evidence="2" id="KW-1185">Reference proteome</keyword>
<evidence type="ECO:0000313" key="2">
    <source>
        <dbReference type="Proteomes" id="UP000664169"/>
    </source>
</evidence>
<dbReference type="SUPFAM" id="SSF89372">
    <property type="entry name" value="Fucose-specific lectin"/>
    <property type="match status" value="1"/>
</dbReference>
<dbReference type="Gene3D" id="2.120.10.70">
    <property type="entry name" value="Fucose-specific lectin"/>
    <property type="match status" value="1"/>
</dbReference>
<proteinExistence type="predicted"/>
<comment type="caution">
    <text evidence="1">The sequence shown here is derived from an EMBL/GenBank/DDBJ whole genome shotgun (WGS) entry which is preliminary data.</text>
</comment>
<accession>A0A8H3EFQ4</accession>
<organism evidence="1 2">
    <name type="scientific">Gomphillus americanus</name>
    <dbReference type="NCBI Taxonomy" id="1940652"/>
    <lineage>
        <taxon>Eukaryota</taxon>
        <taxon>Fungi</taxon>
        <taxon>Dikarya</taxon>
        <taxon>Ascomycota</taxon>
        <taxon>Pezizomycotina</taxon>
        <taxon>Lecanoromycetes</taxon>
        <taxon>OSLEUM clade</taxon>
        <taxon>Ostropomycetidae</taxon>
        <taxon>Ostropales</taxon>
        <taxon>Graphidaceae</taxon>
        <taxon>Gomphilloideae</taxon>
        <taxon>Gomphillus</taxon>
    </lineage>
</organism>
<name>A0A8H3EFQ4_9LECA</name>
<dbReference type="OrthoDB" id="3219467at2759"/>
<protein>
    <submittedName>
        <fullName evidence="1">Uncharacterized protein</fullName>
    </submittedName>
</protein>
<gene>
    <name evidence="1" type="ORF">GOMPHAMPRED_002951</name>
</gene>
<dbReference type="EMBL" id="CAJPDQ010000002">
    <property type="protein sequence ID" value="CAF9904797.1"/>
    <property type="molecule type" value="Genomic_DNA"/>
</dbReference>
<dbReference type="Proteomes" id="UP000664169">
    <property type="component" value="Unassembled WGS sequence"/>
</dbReference>
<sequence length="331" mass="36231">MSKALSSWFNSVRVLGLPDVKTPNGSNVAIVEWKGSLYVFFTGSRNEGVFCTTANFDKGDMQNWSKPTLITSQSVNSPAVALYDNKIYLLYHPIDCAKIYYHTFDGTKWSASTNIGLDADEGATTSPVATSYRGKLYVFWSGSGNDGVWYKTFDGKTWSAQVQILVQGKYIGIAKNTSPSVVVYKTQLYLFYNGSDGTYYAAFNGNDWTDITGLSGTIGCSFLPGTSPSVFKYEKLLLLLWNGSGRDGGWMSCFDGDGWTKQESFSYAIGGDDLAAGTTAQGYSFKNSNVTYRPFIFRTCGNNGVAMCDARNANQHIPYELFIEVADAGST</sequence>